<feature type="transmembrane region" description="Helical" evidence="10">
    <location>
        <begin position="131"/>
        <end position="152"/>
    </location>
</feature>
<dbReference type="OrthoDB" id="1906221at2759"/>
<evidence type="ECO:0000256" key="8">
    <source>
        <dbReference type="ARBA" id="ARBA00023316"/>
    </source>
</evidence>
<dbReference type="Gramene" id="TraesSYM3A03G01388090.1">
    <property type="protein sequence ID" value="TraesSYM3A03G01388090.1"/>
    <property type="gene ID" value="TraesSYM3A03G01388090"/>
</dbReference>
<comment type="function">
    <text evidence="9">Regulates membrane-cell wall junctions and localized cell wall deposition. Required for establishment of the Casparian strip membrane domain (CSD) and the subsequent formation of Casparian strips, a cell wall modification of the root endodermis that determines an apoplastic barrier between the intraorganismal apoplasm and the extraorganismal apoplasm and prevents lateral diffusion.</text>
</comment>
<reference evidence="13" key="1">
    <citation type="submission" date="2018-08" db="EMBL/GenBank/DDBJ databases">
        <authorList>
            <person name="Rossello M."/>
        </authorList>
    </citation>
    <scope>NUCLEOTIDE SEQUENCE [LARGE SCALE GENOMIC DNA]</scope>
    <source>
        <strain evidence="13">cv. Chinese Spring</strain>
    </source>
</reference>
<keyword evidence="7 10" id="KW-0472">Membrane</keyword>
<dbReference type="Pfam" id="PF04535">
    <property type="entry name" value="CASP_dom"/>
    <property type="match status" value="1"/>
</dbReference>
<sequence>MAKARRFVVLALRIATAAAAGVAAIVMATSHKTTTVFGVQVQAKFQYTPSFVFFVAANVVACAYSLLAILVPPASPAARHVLVADAVLGMVLTGAGAAAAAISALGKNGNSHAGWQPICGLVPTFCDHVTGALACGFVAVVLHLLVVLHSIYTMNS</sequence>
<dbReference type="Gramene" id="TraesPARA_EIv1.0_0806300.1">
    <property type="protein sequence ID" value="TraesPARA_EIv1.0_0806300.1.CDS"/>
    <property type="gene ID" value="TraesPARA_EIv1.0_0806300"/>
</dbReference>
<dbReference type="InterPro" id="IPR006459">
    <property type="entry name" value="CASP/CASPL"/>
</dbReference>
<dbReference type="Gramene" id="TraesNOR3A03G01386930.1">
    <property type="protein sequence ID" value="TraesNOR3A03G01386930.1"/>
    <property type="gene ID" value="TraesNOR3A03G01386930"/>
</dbReference>
<dbReference type="Gramene" id="TraesMAC3A03G01364710.1">
    <property type="protein sequence ID" value="TraesMAC3A03G01364710.1"/>
    <property type="gene ID" value="TraesMAC3A03G01364710"/>
</dbReference>
<reference evidence="13" key="2">
    <citation type="submission" date="2018-10" db="UniProtKB">
        <authorList>
            <consortium name="EnsemblPlants"/>
        </authorList>
    </citation>
    <scope>IDENTIFICATION</scope>
</reference>
<evidence type="ECO:0000256" key="7">
    <source>
        <dbReference type="ARBA" id="ARBA00023136"/>
    </source>
</evidence>
<feature type="domain" description="Casparian strip membrane protein" evidence="12">
    <location>
        <begin position="5"/>
        <end position="142"/>
    </location>
</feature>
<dbReference type="OMA" id="MAMSHET"/>
<name>A0A3B6EFT6_WHEAT</name>
<evidence type="ECO:0000313" key="13">
    <source>
        <dbReference type="EnsemblPlants" id="TraesCS3A02G160200.1"/>
    </source>
</evidence>
<gene>
    <name evidence="13" type="primary">LOC123058187</name>
</gene>
<dbReference type="Gramene" id="TraesCAD_scaffold_012068_01G000200.1">
    <property type="protein sequence ID" value="TraesCAD_scaffold_012068_01G000200.1"/>
    <property type="gene ID" value="TraesCAD_scaffold_012068_01G000200"/>
</dbReference>
<comment type="subcellular location">
    <subcellularLocation>
        <location evidence="1 10">Cell membrane</location>
        <topology evidence="1 10">Multi-pass membrane protein</topology>
    </subcellularLocation>
</comment>
<evidence type="ECO:0000256" key="2">
    <source>
        <dbReference type="ARBA" id="ARBA00007651"/>
    </source>
</evidence>
<dbReference type="Gramene" id="TraesJAG3A03G01375750.1">
    <property type="protein sequence ID" value="TraesJAG3A03G01375750.1"/>
    <property type="gene ID" value="TraesJAG3A03G01375750"/>
</dbReference>
<evidence type="ECO:0000256" key="4">
    <source>
        <dbReference type="ARBA" id="ARBA00022475"/>
    </source>
</evidence>
<keyword evidence="4 10" id="KW-1003">Cell membrane</keyword>
<proteinExistence type="inferred from homology"/>
<dbReference type="Gramene" id="TraesLAC3A03G01310280.1">
    <property type="protein sequence ID" value="TraesLAC3A03G01310280.1"/>
    <property type="gene ID" value="TraesLAC3A03G01310280"/>
</dbReference>
<keyword evidence="5 10" id="KW-0812">Transmembrane</keyword>
<dbReference type="PANTHER" id="PTHR36488:SF8">
    <property type="entry name" value="CASP-LIKE PROTEIN 1U1"/>
    <property type="match status" value="1"/>
</dbReference>
<dbReference type="NCBIfam" id="TIGR01569">
    <property type="entry name" value="A_tha_TIGR01569"/>
    <property type="match status" value="1"/>
</dbReference>
<keyword evidence="14" id="KW-1185">Reference proteome</keyword>
<evidence type="ECO:0000256" key="11">
    <source>
        <dbReference type="SAM" id="SignalP"/>
    </source>
</evidence>
<dbReference type="Gramene" id="TraesCS3A02G160200.1">
    <property type="protein sequence ID" value="TraesCS3A02G160200.1"/>
    <property type="gene ID" value="TraesCS3A02G160200"/>
</dbReference>
<dbReference type="GeneID" id="123058187"/>
<evidence type="ECO:0000256" key="10">
    <source>
        <dbReference type="RuleBase" id="RU361233"/>
    </source>
</evidence>
<feature type="signal peptide" evidence="11">
    <location>
        <begin position="1"/>
        <end position="19"/>
    </location>
</feature>
<dbReference type="Gramene" id="TraesARI3A03G01386560.1">
    <property type="protein sequence ID" value="TraesARI3A03G01386560.1"/>
    <property type="gene ID" value="TraesARI3A03G01386560"/>
</dbReference>
<organism evidence="13">
    <name type="scientific">Triticum aestivum</name>
    <name type="common">Wheat</name>
    <dbReference type="NCBI Taxonomy" id="4565"/>
    <lineage>
        <taxon>Eukaryota</taxon>
        <taxon>Viridiplantae</taxon>
        <taxon>Streptophyta</taxon>
        <taxon>Embryophyta</taxon>
        <taxon>Tracheophyta</taxon>
        <taxon>Spermatophyta</taxon>
        <taxon>Magnoliopsida</taxon>
        <taxon>Liliopsida</taxon>
        <taxon>Poales</taxon>
        <taxon>Poaceae</taxon>
        <taxon>BOP clade</taxon>
        <taxon>Pooideae</taxon>
        <taxon>Triticodae</taxon>
        <taxon>Triticeae</taxon>
        <taxon>Triticinae</taxon>
        <taxon>Triticum</taxon>
    </lineage>
</organism>
<dbReference type="SMR" id="A0A3B6EFT6"/>
<dbReference type="GO" id="GO:0005886">
    <property type="term" value="C:plasma membrane"/>
    <property type="evidence" value="ECO:0000318"/>
    <property type="project" value="GO_Central"/>
</dbReference>
<keyword evidence="6 10" id="KW-1133">Transmembrane helix</keyword>
<keyword evidence="11" id="KW-0732">Signal</keyword>
<dbReference type="GO" id="GO:0071555">
    <property type="term" value="P:cell wall organization"/>
    <property type="evidence" value="ECO:0007669"/>
    <property type="project" value="UniProtKB-KW"/>
</dbReference>
<evidence type="ECO:0000256" key="1">
    <source>
        <dbReference type="ARBA" id="ARBA00004651"/>
    </source>
</evidence>
<evidence type="ECO:0000256" key="6">
    <source>
        <dbReference type="ARBA" id="ARBA00022989"/>
    </source>
</evidence>
<dbReference type="Gramene" id="TraesKAR3A01G0108450.1">
    <property type="protein sequence ID" value="cds.TraesKAR3A01G0108450.1"/>
    <property type="gene ID" value="TraesKAR3A01G0108450"/>
</dbReference>
<feature type="chain" id="PRO_5043173522" description="CASP-like protein" evidence="11">
    <location>
        <begin position="20"/>
        <end position="156"/>
    </location>
</feature>
<evidence type="ECO:0000259" key="12">
    <source>
        <dbReference type="Pfam" id="PF04535"/>
    </source>
</evidence>
<evidence type="ECO:0000256" key="3">
    <source>
        <dbReference type="ARBA" id="ARBA00011489"/>
    </source>
</evidence>
<keyword evidence="8" id="KW-0961">Cell wall biogenesis/degradation</keyword>
<dbReference type="Gramene" id="TraesWEE_scaffold_023447_01G000200.1">
    <property type="protein sequence ID" value="TraesWEE_scaffold_023447_01G000200.1"/>
    <property type="gene ID" value="TraesWEE_scaffold_023447_01G000200"/>
</dbReference>
<dbReference type="RefSeq" id="XP_044336928.1">
    <property type="nucleotide sequence ID" value="XM_044480993.1"/>
</dbReference>
<comment type="subunit">
    <text evidence="3 10">Homodimer and heterodimers.</text>
</comment>
<dbReference type="Gramene" id="TraesCS3A03G0374200.1">
    <property type="protein sequence ID" value="TraesCS3A03G0374200.1.CDS"/>
    <property type="gene ID" value="TraesCS3A03G0374200"/>
</dbReference>
<evidence type="ECO:0000256" key="5">
    <source>
        <dbReference type="ARBA" id="ARBA00022692"/>
    </source>
</evidence>
<dbReference type="InterPro" id="IPR044173">
    <property type="entry name" value="CASPL"/>
</dbReference>
<dbReference type="InterPro" id="IPR006702">
    <property type="entry name" value="CASP_dom"/>
</dbReference>
<dbReference type="AlphaFoldDB" id="A0A3B6EFT6"/>
<dbReference type="EnsemblPlants" id="TraesCS3A02G160200.1">
    <property type="protein sequence ID" value="TraesCS3A02G160200.1"/>
    <property type="gene ID" value="TraesCS3A02G160200"/>
</dbReference>
<dbReference type="Gramene" id="TraesCLE_scaffold_044406_01G000100.1">
    <property type="protein sequence ID" value="TraesCLE_scaffold_044406_01G000100.1"/>
    <property type="gene ID" value="TraesCLE_scaffold_044406_01G000100"/>
</dbReference>
<evidence type="ECO:0000256" key="9">
    <source>
        <dbReference type="ARBA" id="ARBA00025302"/>
    </source>
</evidence>
<dbReference type="Proteomes" id="UP000019116">
    <property type="component" value="Chromosome 3A"/>
</dbReference>
<comment type="similarity">
    <text evidence="2 10">Belongs to the Casparian strip membrane proteins (CASP) family.</text>
</comment>
<dbReference type="Gramene" id="TraesJUL3A03G01378350.1">
    <property type="protein sequence ID" value="TraesJUL3A03G01378350.1"/>
    <property type="gene ID" value="TraesJUL3A03G01378350"/>
</dbReference>
<comment type="caution">
    <text evidence="10">Lacks conserved residue(s) required for the propagation of feature annotation.</text>
</comment>
<accession>A0A3B6EFT6</accession>
<dbReference type="PANTHER" id="PTHR36488">
    <property type="entry name" value="CASP-LIKE PROTEIN 1U1"/>
    <property type="match status" value="1"/>
</dbReference>
<dbReference type="Gramene" id="TraesSTA3A03G01357940.1">
    <property type="protein sequence ID" value="TraesSTA3A03G01357940.1"/>
    <property type="gene ID" value="TraesSTA3A03G01357940"/>
</dbReference>
<evidence type="ECO:0000313" key="14">
    <source>
        <dbReference type="Proteomes" id="UP000019116"/>
    </source>
</evidence>
<dbReference type="Gramene" id="TraesLDM3A03G01368740.1">
    <property type="protein sequence ID" value="TraesLDM3A03G01368740.1"/>
    <property type="gene ID" value="TraesLDM3A03G01368740"/>
</dbReference>
<protein>
    <recommendedName>
        <fullName evidence="10">CASP-like protein</fullName>
    </recommendedName>
</protein>
<feature type="transmembrane region" description="Helical" evidence="10">
    <location>
        <begin position="82"/>
        <end position="105"/>
    </location>
</feature>
<feature type="transmembrane region" description="Helical" evidence="10">
    <location>
        <begin position="47"/>
        <end position="70"/>
    </location>
</feature>